<protein>
    <submittedName>
        <fullName evidence="1">Uncharacterized protein</fullName>
    </submittedName>
</protein>
<gene>
    <name evidence="1" type="ORF">M5X09_08375</name>
</gene>
<reference evidence="1 2" key="1">
    <citation type="submission" date="2022-05" db="EMBL/GenBank/DDBJ databases">
        <title>Genome Sequencing of Bee-Associated Microbes.</title>
        <authorList>
            <person name="Dunlap C."/>
        </authorList>
    </citation>
    <scope>NUCLEOTIDE SEQUENCE [LARGE SCALE GENOMIC DNA]</scope>
    <source>
        <strain evidence="1 2">NRRL NRS-1438</strain>
    </source>
</reference>
<evidence type="ECO:0000313" key="1">
    <source>
        <dbReference type="EMBL" id="MCY9519696.1"/>
    </source>
</evidence>
<comment type="caution">
    <text evidence="1">The sequence shown here is derived from an EMBL/GenBank/DDBJ whole genome shotgun (WGS) entry which is preliminary data.</text>
</comment>
<proteinExistence type="predicted"/>
<dbReference type="EMBL" id="JAMDLW010000009">
    <property type="protein sequence ID" value="MCY9519696.1"/>
    <property type="molecule type" value="Genomic_DNA"/>
</dbReference>
<organism evidence="1 2">
    <name type="scientific">Paenibacillus apiarius</name>
    <dbReference type="NCBI Taxonomy" id="46240"/>
    <lineage>
        <taxon>Bacteria</taxon>
        <taxon>Bacillati</taxon>
        <taxon>Bacillota</taxon>
        <taxon>Bacilli</taxon>
        <taxon>Bacillales</taxon>
        <taxon>Paenibacillaceae</taxon>
        <taxon>Paenibacillus</taxon>
    </lineage>
</organism>
<dbReference type="RefSeq" id="WP_268601124.1">
    <property type="nucleotide sequence ID" value="NZ_JAMDLV010000006.1"/>
</dbReference>
<name>A0ABT4DQS2_9BACL</name>
<dbReference type="Proteomes" id="UP001207626">
    <property type="component" value="Unassembled WGS sequence"/>
</dbReference>
<keyword evidence="2" id="KW-1185">Reference proteome</keyword>
<sequence length="63" mass="7200">MNAYEKVFNGFAAILSPEELGREARIFYVHQIRTILGWTDMTDSEQIKEIRTLDSAFHVIIGG</sequence>
<accession>A0ABT4DQS2</accession>
<evidence type="ECO:0000313" key="2">
    <source>
        <dbReference type="Proteomes" id="UP001207626"/>
    </source>
</evidence>